<dbReference type="EMBL" id="NBSK02000008">
    <property type="protein sequence ID" value="KAJ0190412.1"/>
    <property type="molecule type" value="Genomic_DNA"/>
</dbReference>
<feature type="region of interest" description="Disordered" evidence="1">
    <location>
        <begin position="46"/>
        <end position="77"/>
    </location>
</feature>
<evidence type="ECO:0000313" key="3">
    <source>
        <dbReference type="Proteomes" id="UP000235145"/>
    </source>
</evidence>
<comment type="caution">
    <text evidence="2">The sequence shown here is derived from an EMBL/GenBank/DDBJ whole genome shotgun (WGS) entry which is preliminary data.</text>
</comment>
<sequence length="90" mass="10604">MTNGRRPRYSMTPSDDERRSSYYMSFQEYVYGELHYVPSPVRNHFRRQDESSCSVSSSGRSRDKGGQSGKPSLQQLEKQLFKIEQQVYRN</sequence>
<reference evidence="2 3" key="1">
    <citation type="journal article" date="2017" name="Nat. Commun.">
        <title>Genome assembly with in vitro proximity ligation data and whole-genome triplication in lettuce.</title>
        <authorList>
            <person name="Reyes-Chin-Wo S."/>
            <person name="Wang Z."/>
            <person name="Yang X."/>
            <person name="Kozik A."/>
            <person name="Arikit S."/>
            <person name="Song C."/>
            <person name="Xia L."/>
            <person name="Froenicke L."/>
            <person name="Lavelle D.O."/>
            <person name="Truco M.J."/>
            <person name="Xia R."/>
            <person name="Zhu S."/>
            <person name="Xu C."/>
            <person name="Xu H."/>
            <person name="Xu X."/>
            <person name="Cox K."/>
            <person name="Korf I."/>
            <person name="Meyers B.C."/>
            <person name="Michelmore R.W."/>
        </authorList>
    </citation>
    <scope>NUCLEOTIDE SEQUENCE [LARGE SCALE GENOMIC DNA]</scope>
    <source>
        <strain evidence="3">cv. Salinas</strain>
        <tissue evidence="2">Seedlings</tissue>
    </source>
</reference>
<name>A0A9R1WYY9_LACSA</name>
<dbReference type="Proteomes" id="UP000235145">
    <property type="component" value="Unassembled WGS sequence"/>
</dbReference>
<proteinExistence type="predicted"/>
<accession>A0A9R1WYY9</accession>
<evidence type="ECO:0000256" key="1">
    <source>
        <dbReference type="SAM" id="MobiDB-lite"/>
    </source>
</evidence>
<gene>
    <name evidence="2" type="ORF">LSAT_V11C800438490</name>
</gene>
<organism evidence="2 3">
    <name type="scientific">Lactuca sativa</name>
    <name type="common">Garden lettuce</name>
    <dbReference type="NCBI Taxonomy" id="4236"/>
    <lineage>
        <taxon>Eukaryota</taxon>
        <taxon>Viridiplantae</taxon>
        <taxon>Streptophyta</taxon>
        <taxon>Embryophyta</taxon>
        <taxon>Tracheophyta</taxon>
        <taxon>Spermatophyta</taxon>
        <taxon>Magnoliopsida</taxon>
        <taxon>eudicotyledons</taxon>
        <taxon>Gunneridae</taxon>
        <taxon>Pentapetalae</taxon>
        <taxon>asterids</taxon>
        <taxon>campanulids</taxon>
        <taxon>Asterales</taxon>
        <taxon>Asteraceae</taxon>
        <taxon>Cichorioideae</taxon>
        <taxon>Cichorieae</taxon>
        <taxon>Lactucinae</taxon>
        <taxon>Lactuca</taxon>
    </lineage>
</organism>
<keyword evidence="3" id="KW-1185">Reference proteome</keyword>
<protein>
    <submittedName>
        <fullName evidence="2">Uncharacterized protein</fullName>
    </submittedName>
</protein>
<evidence type="ECO:0000313" key="2">
    <source>
        <dbReference type="EMBL" id="KAJ0190412.1"/>
    </source>
</evidence>
<dbReference type="AlphaFoldDB" id="A0A9R1WYY9"/>